<dbReference type="InterPro" id="IPR007024">
    <property type="entry name" value="BLUF_domain"/>
</dbReference>
<sequence>MNLYYLMYQSQAERPFTTAQLAAALQRWRPANEAVRISGMLLCTDDGRFLQVIEGGEAAVRHLYYDKIACDPRHGHCEILGEGPINRRSFPDWGMGFRPANDVDLQQIVGYLDTANGRFLLPRAHTMPTDMLLMLLRFVAEYDHTPGQPAPLD</sequence>
<dbReference type="RefSeq" id="WP_070742687.1">
    <property type="nucleotide sequence ID" value="NZ_MDZA01000117.1"/>
</dbReference>
<evidence type="ECO:0000259" key="1">
    <source>
        <dbReference type="PROSITE" id="PS50925"/>
    </source>
</evidence>
<gene>
    <name evidence="2" type="ORF">BEN49_21990</name>
</gene>
<feature type="domain" description="BLUF" evidence="1">
    <location>
        <begin position="3"/>
        <end position="96"/>
    </location>
</feature>
<dbReference type="AlphaFoldDB" id="A0A1G1TIJ4"/>
<dbReference type="EMBL" id="MDZA01000117">
    <property type="protein sequence ID" value="OGX90692.1"/>
    <property type="molecule type" value="Genomic_DNA"/>
</dbReference>
<keyword evidence="3" id="KW-1185">Reference proteome</keyword>
<name>A0A1G1TIJ4_9BACT</name>
<reference evidence="2 3" key="1">
    <citation type="submission" date="2016-08" db="EMBL/GenBank/DDBJ databases">
        <title>Hymenobacter coccineus sp. nov., Hymenobacter lapidarius sp. nov. and Hymenobacter glacialis sp. nov., isolated from Antarctic soil.</title>
        <authorList>
            <person name="Sedlacek I."/>
            <person name="Kralova S."/>
            <person name="Kyrova K."/>
            <person name="Maslanova I."/>
            <person name="Stankova E."/>
            <person name="Vrbovska V."/>
            <person name="Nemec M."/>
            <person name="Bartak M."/>
            <person name="Svec P."/>
            <person name="Busse H.-J."/>
            <person name="Pantucek R."/>
        </authorList>
    </citation>
    <scope>NUCLEOTIDE SEQUENCE [LARGE SCALE GENOMIC DNA]</scope>
    <source>
        <strain evidence="2 3">CCM 8649</strain>
    </source>
</reference>
<proteinExistence type="predicted"/>
<dbReference type="OrthoDB" id="1122028at2"/>
<evidence type="ECO:0000313" key="2">
    <source>
        <dbReference type="EMBL" id="OGX90692.1"/>
    </source>
</evidence>
<dbReference type="SUPFAM" id="SSF54975">
    <property type="entry name" value="Acylphosphatase/BLUF domain-like"/>
    <property type="match status" value="1"/>
</dbReference>
<dbReference type="Gene3D" id="3.30.70.100">
    <property type="match status" value="1"/>
</dbReference>
<organism evidence="2 3">
    <name type="scientific">Hymenobacter coccineus</name>
    <dbReference type="NCBI Taxonomy" id="1908235"/>
    <lineage>
        <taxon>Bacteria</taxon>
        <taxon>Pseudomonadati</taxon>
        <taxon>Bacteroidota</taxon>
        <taxon>Cytophagia</taxon>
        <taxon>Cytophagales</taxon>
        <taxon>Hymenobacteraceae</taxon>
        <taxon>Hymenobacter</taxon>
    </lineage>
</organism>
<dbReference type="SMART" id="SM01034">
    <property type="entry name" value="BLUF"/>
    <property type="match status" value="1"/>
</dbReference>
<evidence type="ECO:0000313" key="3">
    <source>
        <dbReference type="Proteomes" id="UP000177506"/>
    </source>
</evidence>
<comment type="caution">
    <text evidence="2">The sequence shown here is derived from an EMBL/GenBank/DDBJ whole genome shotgun (WGS) entry which is preliminary data.</text>
</comment>
<dbReference type="GO" id="GO:0009882">
    <property type="term" value="F:blue light photoreceptor activity"/>
    <property type="evidence" value="ECO:0007669"/>
    <property type="project" value="InterPro"/>
</dbReference>
<dbReference type="InterPro" id="IPR036046">
    <property type="entry name" value="Acylphosphatase-like_dom_sf"/>
</dbReference>
<dbReference type="GO" id="GO:0071949">
    <property type="term" value="F:FAD binding"/>
    <property type="evidence" value="ECO:0007669"/>
    <property type="project" value="InterPro"/>
</dbReference>
<dbReference type="Proteomes" id="UP000177506">
    <property type="component" value="Unassembled WGS sequence"/>
</dbReference>
<dbReference type="Pfam" id="PF04940">
    <property type="entry name" value="BLUF"/>
    <property type="match status" value="1"/>
</dbReference>
<accession>A0A1G1TIJ4</accession>
<protein>
    <recommendedName>
        <fullName evidence="1">BLUF domain-containing protein</fullName>
    </recommendedName>
</protein>
<dbReference type="PROSITE" id="PS50925">
    <property type="entry name" value="BLUF"/>
    <property type="match status" value="1"/>
</dbReference>